<feature type="compositionally biased region" description="Basic and acidic residues" evidence="1">
    <location>
        <begin position="32"/>
        <end position="48"/>
    </location>
</feature>
<protein>
    <submittedName>
        <fullName evidence="2">Uncharacterized protein</fullName>
    </submittedName>
</protein>
<sequence>MRSDPRTQNVQLNTSAILSEWGCGKQLTTFQEDSKQIMKRKEQREEGPLKGSNSTPHWALSCDLTISLGPPPQGPRRGMYCAVKIQLHTTTHNPLAIMTLVT</sequence>
<feature type="region of interest" description="Disordered" evidence="1">
    <location>
        <begin position="32"/>
        <end position="56"/>
    </location>
</feature>
<accession>A0AAN9MDB5</accession>
<reference evidence="2 3" key="1">
    <citation type="submission" date="2024-01" db="EMBL/GenBank/DDBJ databases">
        <title>The genomes of 5 underutilized Papilionoideae crops provide insights into root nodulation and disease resistanc.</title>
        <authorList>
            <person name="Jiang F."/>
        </authorList>
    </citation>
    <scope>NUCLEOTIDE SEQUENCE [LARGE SCALE GENOMIC DNA]</scope>
    <source>
        <strain evidence="2">JINMINGXINNONG_FW02</strain>
        <tissue evidence="2">Leaves</tissue>
    </source>
</reference>
<proteinExistence type="predicted"/>
<evidence type="ECO:0000313" key="3">
    <source>
        <dbReference type="Proteomes" id="UP001374584"/>
    </source>
</evidence>
<comment type="caution">
    <text evidence="2">The sequence shown here is derived from an EMBL/GenBank/DDBJ whole genome shotgun (WGS) entry which is preliminary data.</text>
</comment>
<organism evidence="2 3">
    <name type="scientific">Phaseolus coccineus</name>
    <name type="common">Scarlet runner bean</name>
    <name type="synonym">Phaseolus multiflorus</name>
    <dbReference type="NCBI Taxonomy" id="3886"/>
    <lineage>
        <taxon>Eukaryota</taxon>
        <taxon>Viridiplantae</taxon>
        <taxon>Streptophyta</taxon>
        <taxon>Embryophyta</taxon>
        <taxon>Tracheophyta</taxon>
        <taxon>Spermatophyta</taxon>
        <taxon>Magnoliopsida</taxon>
        <taxon>eudicotyledons</taxon>
        <taxon>Gunneridae</taxon>
        <taxon>Pentapetalae</taxon>
        <taxon>rosids</taxon>
        <taxon>fabids</taxon>
        <taxon>Fabales</taxon>
        <taxon>Fabaceae</taxon>
        <taxon>Papilionoideae</taxon>
        <taxon>50 kb inversion clade</taxon>
        <taxon>NPAAA clade</taxon>
        <taxon>indigoferoid/millettioid clade</taxon>
        <taxon>Phaseoleae</taxon>
        <taxon>Phaseolus</taxon>
    </lineage>
</organism>
<keyword evidence="3" id="KW-1185">Reference proteome</keyword>
<dbReference type="EMBL" id="JAYMYR010000007">
    <property type="protein sequence ID" value="KAK7352555.1"/>
    <property type="molecule type" value="Genomic_DNA"/>
</dbReference>
<dbReference type="Proteomes" id="UP001374584">
    <property type="component" value="Unassembled WGS sequence"/>
</dbReference>
<name>A0AAN9MDB5_PHACN</name>
<dbReference type="AlphaFoldDB" id="A0AAN9MDB5"/>
<evidence type="ECO:0000313" key="2">
    <source>
        <dbReference type="EMBL" id="KAK7352555.1"/>
    </source>
</evidence>
<gene>
    <name evidence="2" type="ORF">VNO80_17979</name>
</gene>
<evidence type="ECO:0000256" key="1">
    <source>
        <dbReference type="SAM" id="MobiDB-lite"/>
    </source>
</evidence>